<accession>A0A0L0G7D8</accession>
<proteinExistence type="predicted"/>
<evidence type="ECO:0000313" key="3">
    <source>
        <dbReference type="Proteomes" id="UP000054560"/>
    </source>
</evidence>
<dbReference type="Proteomes" id="UP000054560">
    <property type="component" value="Unassembled WGS sequence"/>
</dbReference>
<dbReference type="RefSeq" id="XP_014158703.1">
    <property type="nucleotide sequence ID" value="XM_014303228.1"/>
</dbReference>
<feature type="region of interest" description="Disordered" evidence="1">
    <location>
        <begin position="45"/>
        <end position="140"/>
    </location>
</feature>
<dbReference type="GeneID" id="25903480"/>
<feature type="compositionally biased region" description="Basic and acidic residues" evidence="1">
    <location>
        <begin position="62"/>
        <end position="78"/>
    </location>
</feature>
<dbReference type="AlphaFoldDB" id="A0A0L0G7D8"/>
<organism evidence="2 3">
    <name type="scientific">Sphaeroforma arctica JP610</name>
    <dbReference type="NCBI Taxonomy" id="667725"/>
    <lineage>
        <taxon>Eukaryota</taxon>
        <taxon>Ichthyosporea</taxon>
        <taxon>Ichthyophonida</taxon>
        <taxon>Sphaeroforma</taxon>
    </lineage>
</organism>
<feature type="compositionally biased region" description="Polar residues" evidence="1">
    <location>
        <begin position="115"/>
        <end position="135"/>
    </location>
</feature>
<keyword evidence="3" id="KW-1185">Reference proteome</keyword>
<feature type="compositionally biased region" description="Low complexity" evidence="1">
    <location>
        <begin position="89"/>
        <end position="101"/>
    </location>
</feature>
<sequence>MASGIDTSTSLLRNVSEGIRVEAQVVGRGFIAPVCRLQTVLRDTETGQHAHRHNGTPTPSHTDTDKTEHAPRHVRSGDARCVFAVPLRPKSSTSKTTPSDTQRNTTTGGRREQTRVQTATPLDSDQSHMQPSPNEKGTGRVKLTCGLGPDVMPTKCSSFPIARGLEEIQ</sequence>
<evidence type="ECO:0000256" key="1">
    <source>
        <dbReference type="SAM" id="MobiDB-lite"/>
    </source>
</evidence>
<gene>
    <name evidence="2" type="ORF">SARC_02976</name>
</gene>
<dbReference type="EMBL" id="KQ241739">
    <property type="protein sequence ID" value="KNC84801.1"/>
    <property type="molecule type" value="Genomic_DNA"/>
</dbReference>
<feature type="non-terminal residue" evidence="2">
    <location>
        <position position="169"/>
    </location>
</feature>
<name>A0A0L0G7D8_9EUKA</name>
<evidence type="ECO:0000313" key="2">
    <source>
        <dbReference type="EMBL" id="KNC84801.1"/>
    </source>
</evidence>
<protein>
    <submittedName>
        <fullName evidence="2">Uncharacterized protein</fullName>
    </submittedName>
</protein>
<reference evidence="2 3" key="1">
    <citation type="submission" date="2011-02" db="EMBL/GenBank/DDBJ databases">
        <title>The Genome Sequence of Sphaeroforma arctica JP610.</title>
        <authorList>
            <consortium name="The Broad Institute Genome Sequencing Platform"/>
            <person name="Russ C."/>
            <person name="Cuomo C."/>
            <person name="Young S.K."/>
            <person name="Zeng Q."/>
            <person name="Gargeya S."/>
            <person name="Alvarado L."/>
            <person name="Berlin A."/>
            <person name="Chapman S.B."/>
            <person name="Chen Z."/>
            <person name="Freedman E."/>
            <person name="Gellesch M."/>
            <person name="Goldberg J."/>
            <person name="Griggs A."/>
            <person name="Gujja S."/>
            <person name="Heilman E."/>
            <person name="Heiman D."/>
            <person name="Howarth C."/>
            <person name="Mehta T."/>
            <person name="Neiman D."/>
            <person name="Pearson M."/>
            <person name="Roberts A."/>
            <person name="Saif S."/>
            <person name="Shea T."/>
            <person name="Shenoy N."/>
            <person name="Sisk P."/>
            <person name="Stolte C."/>
            <person name="Sykes S."/>
            <person name="White J."/>
            <person name="Yandava C."/>
            <person name="Burger G."/>
            <person name="Gray M.W."/>
            <person name="Holland P.W.H."/>
            <person name="King N."/>
            <person name="Lang F.B.F."/>
            <person name="Roger A.J."/>
            <person name="Ruiz-Trillo I."/>
            <person name="Haas B."/>
            <person name="Nusbaum C."/>
            <person name="Birren B."/>
        </authorList>
    </citation>
    <scope>NUCLEOTIDE SEQUENCE [LARGE SCALE GENOMIC DNA]</scope>
    <source>
        <strain evidence="2 3">JP610</strain>
    </source>
</reference>